<keyword evidence="1" id="KW-0472">Membrane</keyword>
<sequence length="111" mass="13090">MAKNKFSERKLILFTLGIIILSGIVRLISYSVGVWMFYLSFSPFIFYRLIYYLRNRGKLSKSDKYRRYTMMVIMLTIVLKVLGFQDGEFILLFVLGIDYLIIVQNPRKVNG</sequence>
<feature type="transmembrane region" description="Helical" evidence="1">
    <location>
        <begin position="35"/>
        <end position="53"/>
    </location>
</feature>
<evidence type="ECO:0000256" key="1">
    <source>
        <dbReference type="SAM" id="Phobius"/>
    </source>
</evidence>
<dbReference type="KEGG" id="ttz:FHG85_08015"/>
<accession>A0A7D3XVX5</accession>
<feature type="transmembrane region" description="Helical" evidence="1">
    <location>
        <begin position="12"/>
        <end position="29"/>
    </location>
</feature>
<dbReference type="Proteomes" id="UP000500961">
    <property type="component" value="Chromosome"/>
</dbReference>
<feature type="transmembrane region" description="Helical" evidence="1">
    <location>
        <begin position="65"/>
        <end position="83"/>
    </location>
</feature>
<proteinExistence type="predicted"/>
<evidence type="ECO:0000313" key="3">
    <source>
        <dbReference type="Proteomes" id="UP000500961"/>
    </source>
</evidence>
<dbReference type="EMBL" id="CP041345">
    <property type="protein sequence ID" value="QKG80208.1"/>
    <property type="molecule type" value="Genomic_DNA"/>
</dbReference>
<organism evidence="2 3">
    <name type="scientific">Tenuifilum thalassicum</name>
    <dbReference type="NCBI Taxonomy" id="2590900"/>
    <lineage>
        <taxon>Bacteria</taxon>
        <taxon>Pseudomonadati</taxon>
        <taxon>Bacteroidota</taxon>
        <taxon>Bacteroidia</taxon>
        <taxon>Bacteroidales</taxon>
        <taxon>Tenuifilaceae</taxon>
        <taxon>Tenuifilum</taxon>
    </lineage>
</organism>
<reference evidence="2 3" key="1">
    <citation type="submission" date="2019-07" db="EMBL/GenBank/DDBJ databases">
        <title>Thalassofilum flectens gen. nov., sp. nov., a novel moderate thermophilic anaerobe from a shallow sea hot spring in Kunashir Island (Russia), representing a new family in the order Bacteroidales, and proposal of Thalassofilacea fam. nov.</title>
        <authorList>
            <person name="Kochetkova T.V."/>
            <person name="Podosokorskaya O.A."/>
            <person name="Novikov A."/>
            <person name="Elcheninov A.G."/>
            <person name="Toshchakov S.V."/>
            <person name="Kublanov I.V."/>
        </authorList>
    </citation>
    <scope>NUCLEOTIDE SEQUENCE [LARGE SCALE GENOMIC DNA]</scope>
    <source>
        <strain evidence="2 3">38-H</strain>
    </source>
</reference>
<dbReference type="RefSeq" id="WP_173074733.1">
    <property type="nucleotide sequence ID" value="NZ_CP041345.1"/>
</dbReference>
<evidence type="ECO:0000313" key="2">
    <source>
        <dbReference type="EMBL" id="QKG80208.1"/>
    </source>
</evidence>
<name>A0A7D3XVX5_9BACT</name>
<keyword evidence="3" id="KW-1185">Reference proteome</keyword>
<protein>
    <submittedName>
        <fullName evidence="2">Uncharacterized protein</fullName>
    </submittedName>
</protein>
<keyword evidence="1" id="KW-0812">Transmembrane</keyword>
<dbReference type="AlphaFoldDB" id="A0A7D3XVX5"/>
<keyword evidence="1" id="KW-1133">Transmembrane helix</keyword>
<gene>
    <name evidence="2" type="ORF">FHG85_08015</name>
</gene>